<dbReference type="EMBL" id="JAENGZ010000961">
    <property type="protein sequence ID" value="KAG6951972.1"/>
    <property type="molecule type" value="Genomic_DNA"/>
</dbReference>
<accession>A0A8T1TZD7</accession>
<evidence type="ECO:0000313" key="2">
    <source>
        <dbReference type="Proteomes" id="UP000688947"/>
    </source>
</evidence>
<protein>
    <submittedName>
        <fullName evidence="1">Uncharacterized protein</fullName>
    </submittedName>
</protein>
<dbReference type="OrthoDB" id="97649at2759"/>
<name>A0A8T1TZD7_9STRA</name>
<evidence type="ECO:0000313" key="1">
    <source>
        <dbReference type="EMBL" id="KAG6951972.1"/>
    </source>
</evidence>
<dbReference type="Proteomes" id="UP000688947">
    <property type="component" value="Unassembled WGS sequence"/>
</dbReference>
<comment type="caution">
    <text evidence="1">The sequence shown here is derived from an EMBL/GenBank/DDBJ whole genome shotgun (WGS) entry which is preliminary data.</text>
</comment>
<gene>
    <name evidence="1" type="ORF">JG687_00013289</name>
</gene>
<organism evidence="1 2">
    <name type="scientific">Phytophthora cactorum</name>
    <dbReference type="NCBI Taxonomy" id="29920"/>
    <lineage>
        <taxon>Eukaryota</taxon>
        <taxon>Sar</taxon>
        <taxon>Stramenopiles</taxon>
        <taxon>Oomycota</taxon>
        <taxon>Peronosporomycetes</taxon>
        <taxon>Peronosporales</taxon>
        <taxon>Peronosporaceae</taxon>
        <taxon>Phytophthora</taxon>
    </lineage>
</organism>
<sequence length="127" mass="13672">MSVAHVQSANSLGIPQTAPSRANTQAELLATCKDPHHLHLSVIIAATLHVSNSTLLVTESNQTTIVNVVSTDISSATEAGNGRLLRRVEEDAAFENDTNEERVPPEIREVPENISLQIEEGGHKTTE</sequence>
<reference evidence="1" key="1">
    <citation type="submission" date="2021-01" db="EMBL/GenBank/DDBJ databases">
        <title>Phytophthora aleatoria, a newly-described species from Pinus radiata is distinct from Phytophthora cactorum isolates based on comparative genomics.</title>
        <authorList>
            <person name="Mcdougal R."/>
            <person name="Panda P."/>
            <person name="Williams N."/>
            <person name="Studholme D.J."/>
        </authorList>
    </citation>
    <scope>NUCLEOTIDE SEQUENCE</scope>
    <source>
        <strain evidence="1">NZFS 3830</strain>
    </source>
</reference>
<dbReference type="AlphaFoldDB" id="A0A8T1TZD7"/>
<proteinExistence type="predicted"/>